<protein>
    <submittedName>
        <fullName evidence="1">Uncharacterized protein</fullName>
    </submittedName>
</protein>
<keyword evidence="2" id="KW-1185">Reference proteome</keyword>
<dbReference type="Proteomes" id="UP001371456">
    <property type="component" value="Unassembled WGS sequence"/>
</dbReference>
<accession>A0AAN8Y3E7</accession>
<comment type="caution">
    <text evidence="1">The sequence shown here is derived from an EMBL/GenBank/DDBJ whole genome shotgun (WGS) entry which is preliminary data.</text>
</comment>
<proteinExistence type="predicted"/>
<evidence type="ECO:0000313" key="1">
    <source>
        <dbReference type="EMBL" id="KAK6777789.1"/>
    </source>
</evidence>
<reference evidence="1 2" key="1">
    <citation type="submission" date="2024-02" db="EMBL/GenBank/DDBJ databases">
        <title>de novo genome assembly of Solanum bulbocastanum strain 11H21.</title>
        <authorList>
            <person name="Hosaka A.J."/>
        </authorList>
    </citation>
    <scope>NUCLEOTIDE SEQUENCE [LARGE SCALE GENOMIC DNA]</scope>
    <source>
        <tissue evidence="1">Young leaves</tissue>
    </source>
</reference>
<sequence>MASKNKVIFDDIMLVFVSTYHLIKHYISVLRNEQMTCLIIKIAIADLGRLFKHEDSRD</sequence>
<dbReference type="AlphaFoldDB" id="A0AAN8Y3E7"/>
<dbReference type="EMBL" id="JBANQN010000010">
    <property type="protein sequence ID" value="KAK6777789.1"/>
    <property type="molecule type" value="Genomic_DNA"/>
</dbReference>
<evidence type="ECO:0000313" key="2">
    <source>
        <dbReference type="Proteomes" id="UP001371456"/>
    </source>
</evidence>
<organism evidence="1 2">
    <name type="scientific">Solanum bulbocastanum</name>
    <name type="common">Wild potato</name>
    <dbReference type="NCBI Taxonomy" id="147425"/>
    <lineage>
        <taxon>Eukaryota</taxon>
        <taxon>Viridiplantae</taxon>
        <taxon>Streptophyta</taxon>
        <taxon>Embryophyta</taxon>
        <taxon>Tracheophyta</taxon>
        <taxon>Spermatophyta</taxon>
        <taxon>Magnoliopsida</taxon>
        <taxon>eudicotyledons</taxon>
        <taxon>Gunneridae</taxon>
        <taxon>Pentapetalae</taxon>
        <taxon>asterids</taxon>
        <taxon>lamiids</taxon>
        <taxon>Solanales</taxon>
        <taxon>Solanaceae</taxon>
        <taxon>Solanoideae</taxon>
        <taxon>Solaneae</taxon>
        <taxon>Solanum</taxon>
    </lineage>
</organism>
<name>A0AAN8Y3E7_SOLBU</name>
<gene>
    <name evidence="1" type="ORF">RDI58_024507</name>
</gene>